<dbReference type="Proteomes" id="UP000197025">
    <property type="component" value="Unassembled WGS sequence"/>
</dbReference>
<protein>
    <submittedName>
        <fullName evidence="1">Uncharacterized protein</fullName>
    </submittedName>
</protein>
<reference evidence="2" key="1">
    <citation type="submission" date="2017-06" db="EMBL/GenBank/DDBJ databases">
        <authorList>
            <person name="Varghese N."/>
            <person name="Submissions S."/>
        </authorList>
    </citation>
    <scope>NUCLEOTIDE SEQUENCE [LARGE SCALE GENOMIC DNA]</scope>
    <source>
        <strain evidence="2">JAD2</strain>
    </source>
</reference>
<proteinExistence type="predicted"/>
<keyword evidence="2" id="KW-1185">Reference proteome</keyword>
<sequence>MHPEELRGRLEQLENEVLMLKHVLRFILAAHRRHLPSFSGQRVDPELVRQVRREIQARWHEEWEDLIPPKPRLL</sequence>
<evidence type="ECO:0000313" key="2">
    <source>
        <dbReference type="Proteomes" id="UP000197025"/>
    </source>
</evidence>
<dbReference type="AlphaFoldDB" id="A0A212QJI6"/>
<name>A0A212QJI6_9CHLR</name>
<accession>A0A212QJI6</accession>
<evidence type="ECO:0000313" key="1">
    <source>
        <dbReference type="EMBL" id="SNB59508.1"/>
    </source>
</evidence>
<dbReference type="EMBL" id="FYEK01000007">
    <property type="protein sequence ID" value="SNB59508.1"/>
    <property type="molecule type" value="Genomic_DNA"/>
</dbReference>
<organism evidence="1 2">
    <name type="scientific">Thermoflexus hugenholtzii JAD2</name>
    <dbReference type="NCBI Taxonomy" id="877466"/>
    <lineage>
        <taxon>Bacteria</taxon>
        <taxon>Bacillati</taxon>
        <taxon>Chloroflexota</taxon>
        <taxon>Thermoflexia</taxon>
        <taxon>Thermoflexales</taxon>
        <taxon>Thermoflexaceae</taxon>
        <taxon>Thermoflexus</taxon>
    </lineage>
</organism>
<gene>
    <name evidence="1" type="ORF">SAMN02746019_00024650</name>
</gene>
<dbReference type="RefSeq" id="WP_143597491.1">
    <property type="nucleotide sequence ID" value="NZ_FYEK01000007.1"/>
</dbReference>
<dbReference type="InParanoid" id="A0A212QJI6"/>